<dbReference type="SMART" id="SM00844">
    <property type="entry name" value="GA"/>
    <property type="match status" value="2"/>
</dbReference>
<sequence>MKKTFKLTLTLSAIGSLTSIPFIAAACGPKNDVKKPDNMPKTDSQQEINQLNELKTNAKNEINALSDLNQEQKTNFSSQIDSATNQNSINSIKVQAKSLNELNAYKITVNSSIDEFKNLTAEEKTSFRKQVNMGSTKEMIDTQLNEASTKNNSNLATSKTENSTKVDGLIWLTSEQKASAKNDINAQTSINEVKVQFEKANQLNTQQTKIILDLEKLIPTLKFKKVRDRYKPKYVPADQSKANKFTYVQFAIEGYETQQKVSWLLQYIKRYGTDKNLNDLKKVFKNFVNSLYNGNINNPELYFTSHYLLFELKPVSGFTPALRYGDQSKYDNNSFDDLWTPAPVLGGIRKSYATPANSGVNIEPKDLMVREHQIGSEIGLVNSLEFLIKARDWDSIKDSPYGMPPGSPEYQITGLRKNYQTPYGPANPTTSTENTESAQ</sequence>
<feature type="region of interest" description="Disordered" evidence="9">
    <location>
        <begin position="398"/>
        <end position="439"/>
    </location>
</feature>
<evidence type="ECO:0000256" key="7">
    <source>
        <dbReference type="ARBA" id="ARBA00023288"/>
    </source>
</evidence>
<feature type="domain" description="Extracellular matrix-binding protein ebh GA module" evidence="11">
    <location>
        <begin position="144"/>
        <end position="201"/>
    </location>
</feature>
<evidence type="ECO:0000256" key="4">
    <source>
        <dbReference type="ARBA" id="ARBA00022737"/>
    </source>
</evidence>
<name>A0A4P6MSI7_9BACT</name>
<dbReference type="InterPro" id="IPR009063">
    <property type="entry name" value="Ig/albumin-bd_sf"/>
</dbReference>
<keyword evidence="8" id="KW-0175">Coiled coil</keyword>
<dbReference type="Gene3D" id="1.20.5.420">
    <property type="entry name" value="Immunoglobulin FC, subunit C"/>
    <property type="match status" value="3"/>
</dbReference>
<keyword evidence="13" id="KW-1185">Reference proteome</keyword>
<dbReference type="InterPro" id="IPR002988">
    <property type="entry name" value="GA_module"/>
</dbReference>
<evidence type="ECO:0000256" key="3">
    <source>
        <dbReference type="ARBA" id="ARBA00022729"/>
    </source>
</evidence>
<reference evidence="12 13" key="1">
    <citation type="submission" date="2019-01" db="EMBL/GenBank/DDBJ databases">
        <title>Complete sequence and annotation of the Mycoplasma phocirhinis strain 852T genome.</title>
        <authorList>
            <person name="Frasca S.Jr."/>
            <person name="Kutish G.F."/>
            <person name="Castellanos Gell J."/>
            <person name="Michaels D.L."/>
            <person name="Brown D.R."/>
        </authorList>
    </citation>
    <scope>NUCLEOTIDE SEQUENCE [LARGE SCALE GENOMIC DNA]</scope>
    <source>
        <strain evidence="12 13">852</strain>
    </source>
</reference>
<dbReference type="InterPro" id="IPR049890">
    <property type="entry name" value="VlpA-F-like_signal"/>
</dbReference>
<feature type="domain" description="Extracellular matrix-binding protein ebh GA module" evidence="11">
    <location>
        <begin position="41"/>
        <end position="97"/>
    </location>
</feature>
<dbReference type="GO" id="GO:0005886">
    <property type="term" value="C:plasma membrane"/>
    <property type="evidence" value="ECO:0007669"/>
    <property type="project" value="UniProtKB-SubCell"/>
</dbReference>
<feature type="chain" id="PRO_5020835727" description="Extracellular matrix-binding protein ebh GA module domain-containing protein" evidence="10">
    <location>
        <begin position="25"/>
        <end position="439"/>
    </location>
</feature>
<feature type="signal peptide" evidence="10">
    <location>
        <begin position="1"/>
        <end position="24"/>
    </location>
</feature>
<dbReference type="SUPFAM" id="SSF46997">
    <property type="entry name" value="Bacterial immunoglobulin/albumin-binding domains"/>
    <property type="match status" value="2"/>
</dbReference>
<evidence type="ECO:0000256" key="9">
    <source>
        <dbReference type="SAM" id="MobiDB-lite"/>
    </source>
</evidence>
<keyword evidence="7" id="KW-0449">Lipoprotein</keyword>
<dbReference type="NCBIfam" id="NF033817">
    <property type="entry name" value="Mplas_variab_LP"/>
    <property type="match status" value="1"/>
</dbReference>
<evidence type="ECO:0000256" key="10">
    <source>
        <dbReference type="SAM" id="SignalP"/>
    </source>
</evidence>
<dbReference type="AlphaFoldDB" id="A0A4P6MSI7"/>
<accession>A0A4P6MSI7</accession>
<dbReference type="EMBL" id="CP034841">
    <property type="protein sequence ID" value="QBF34644.1"/>
    <property type="molecule type" value="Genomic_DNA"/>
</dbReference>
<keyword evidence="5" id="KW-0472">Membrane</keyword>
<proteinExistence type="predicted"/>
<evidence type="ECO:0000256" key="1">
    <source>
        <dbReference type="ARBA" id="ARBA00004193"/>
    </source>
</evidence>
<dbReference type="RefSeq" id="WP_130429421.1">
    <property type="nucleotide sequence ID" value="NZ_CP034841.1"/>
</dbReference>
<evidence type="ECO:0000256" key="8">
    <source>
        <dbReference type="SAM" id="Coils"/>
    </source>
</evidence>
<dbReference type="OrthoDB" id="396942at2"/>
<evidence type="ECO:0000313" key="13">
    <source>
        <dbReference type="Proteomes" id="UP000289326"/>
    </source>
</evidence>
<dbReference type="KEGG" id="mphi:EG856_01765"/>
<evidence type="ECO:0000256" key="5">
    <source>
        <dbReference type="ARBA" id="ARBA00023136"/>
    </source>
</evidence>
<comment type="subcellular location">
    <subcellularLocation>
        <location evidence="1">Cell membrane</location>
        <topology evidence="1">Lipid-anchor</topology>
    </subcellularLocation>
</comment>
<evidence type="ECO:0000313" key="12">
    <source>
        <dbReference type="EMBL" id="QBF34644.1"/>
    </source>
</evidence>
<dbReference type="PROSITE" id="PS51257">
    <property type="entry name" value="PROKAR_LIPOPROTEIN"/>
    <property type="match status" value="1"/>
</dbReference>
<keyword evidence="4" id="KW-0677">Repeat</keyword>
<feature type="compositionally biased region" description="Polar residues" evidence="9">
    <location>
        <begin position="427"/>
        <end position="439"/>
    </location>
</feature>
<evidence type="ECO:0000256" key="2">
    <source>
        <dbReference type="ARBA" id="ARBA00022475"/>
    </source>
</evidence>
<dbReference type="Proteomes" id="UP000289326">
    <property type="component" value="Chromosome"/>
</dbReference>
<keyword evidence="6" id="KW-0564">Palmitate</keyword>
<feature type="coiled-coil region" evidence="8">
    <location>
        <begin position="41"/>
        <end position="75"/>
    </location>
</feature>
<keyword evidence="3 10" id="KW-0732">Signal</keyword>
<evidence type="ECO:0000259" key="11">
    <source>
        <dbReference type="SMART" id="SM00844"/>
    </source>
</evidence>
<keyword evidence="2" id="KW-1003">Cell membrane</keyword>
<dbReference type="InterPro" id="IPR020840">
    <property type="entry name" value="Extracell_matrix-bd_GA"/>
</dbReference>
<gene>
    <name evidence="12" type="ORF">EG856_01765</name>
</gene>
<evidence type="ECO:0000256" key="6">
    <source>
        <dbReference type="ARBA" id="ARBA00023139"/>
    </source>
</evidence>
<dbReference type="Pfam" id="PF01468">
    <property type="entry name" value="GA"/>
    <property type="match status" value="2"/>
</dbReference>
<organism evidence="12 13">
    <name type="scientific">Mycoplasmopsis phocirhinis</name>
    <dbReference type="NCBI Taxonomy" id="142650"/>
    <lineage>
        <taxon>Bacteria</taxon>
        <taxon>Bacillati</taxon>
        <taxon>Mycoplasmatota</taxon>
        <taxon>Mycoplasmoidales</taxon>
        <taxon>Metamycoplasmataceae</taxon>
        <taxon>Mycoplasmopsis</taxon>
    </lineage>
</organism>
<protein>
    <recommendedName>
        <fullName evidence="11">Extracellular matrix-binding protein ebh GA module domain-containing protein</fullName>
    </recommendedName>
</protein>